<evidence type="ECO:0000313" key="2">
    <source>
        <dbReference type="EMBL" id="NJQ05078.1"/>
    </source>
</evidence>
<dbReference type="InterPro" id="IPR009078">
    <property type="entry name" value="Ferritin-like_SF"/>
</dbReference>
<dbReference type="PANTHER" id="PTHR30458:SF0">
    <property type="entry name" value="1,2-PHENYLACETYL-COA EPOXIDASE, SUBUNIT C"/>
    <property type="match status" value="1"/>
</dbReference>
<dbReference type="Pfam" id="PF05138">
    <property type="entry name" value="PaaA_PaaC"/>
    <property type="match status" value="1"/>
</dbReference>
<dbReference type="GO" id="GO:0005829">
    <property type="term" value="C:cytosol"/>
    <property type="evidence" value="ECO:0007669"/>
    <property type="project" value="TreeGrafter"/>
</dbReference>
<dbReference type="InterPro" id="IPR012347">
    <property type="entry name" value="Ferritin-like"/>
</dbReference>
<evidence type="ECO:0000256" key="1">
    <source>
        <dbReference type="SAM" id="MobiDB-lite"/>
    </source>
</evidence>
<sequence length="291" mass="31547">MRGTSPTATRSTSRPSPGGSRTMRDPATTARPAAPGARGTAPGDALARHVRRLGDDALILGQRLCETVTRAPTIEEDLALSNIALDLIGHARVLLTRSGQLDGSGRSEDDLAFRRTEREFENVLLVELERGDFAVTIARQLVFSHYAVLHYTALADAADPELAAFGTRAARESAYHRHHADRWTERLGRGTAESHRRMQAAVDRVWPYTAELFEEDELSRTLVATGAVPSVAALHDDWAAAVTAVLDRAGLTVPALGPQPRGGRDGLHTEDFAPLLAELQSVHRQYPGGSW</sequence>
<evidence type="ECO:0000313" key="3">
    <source>
        <dbReference type="Proteomes" id="UP000578686"/>
    </source>
</evidence>
<dbReference type="SUPFAM" id="SSF47240">
    <property type="entry name" value="Ferritin-like"/>
    <property type="match status" value="1"/>
</dbReference>
<dbReference type="AlphaFoldDB" id="A0A7X6CZ52"/>
<dbReference type="PANTHER" id="PTHR30458">
    <property type="entry name" value="PHENYLACETIC ACID DEGRADATION PROTEIN PAA"/>
    <property type="match status" value="1"/>
</dbReference>
<dbReference type="PIRSF" id="PIRSF037834">
    <property type="entry name" value="PA_CoA_Oase3"/>
    <property type="match status" value="1"/>
</dbReference>
<dbReference type="InterPro" id="IPR011882">
    <property type="entry name" value="PaaC"/>
</dbReference>
<dbReference type="InterPro" id="IPR052703">
    <property type="entry name" value="Aromatic_CoA_ox/epox"/>
</dbReference>
<dbReference type="GO" id="GO:0010124">
    <property type="term" value="P:phenylacetate catabolic process"/>
    <property type="evidence" value="ECO:0007669"/>
    <property type="project" value="InterPro"/>
</dbReference>
<reference evidence="2 3" key="1">
    <citation type="submission" date="2020-03" db="EMBL/GenBank/DDBJ databases">
        <title>Draft genome of Streptomyces sp. ventii, isolated from the Axial Seamount in the Pacific Ocean, and resequencing of the two type strains Streptomyces lonarensis strain NCL 716 and Streptomyces bohaiensis strain 11A07.</title>
        <authorList>
            <person name="Loughran R.M."/>
            <person name="Pfannmuller K.M."/>
            <person name="Wasson B.J."/>
            <person name="Deadmond M.C."/>
            <person name="Paddock B.E."/>
            <person name="Koyack M.J."/>
            <person name="Gallegos D.A."/>
            <person name="Mitchell E.A."/>
            <person name="Ushijima B."/>
            <person name="Saw J.H."/>
            <person name="Mcphail K.L."/>
            <person name="Videau P."/>
        </authorList>
    </citation>
    <scope>NUCLEOTIDE SEQUENCE [LARGE SCALE GENOMIC DNA]</scope>
    <source>
        <strain evidence="2 3">NCL716</strain>
    </source>
</reference>
<feature type="region of interest" description="Disordered" evidence="1">
    <location>
        <begin position="1"/>
        <end position="42"/>
    </location>
</feature>
<dbReference type="Gene3D" id="1.20.1260.10">
    <property type="match status" value="1"/>
</dbReference>
<proteinExistence type="predicted"/>
<dbReference type="EMBL" id="JAAVJD010000025">
    <property type="protein sequence ID" value="NJQ05078.1"/>
    <property type="molecule type" value="Genomic_DNA"/>
</dbReference>
<dbReference type="Proteomes" id="UP000578686">
    <property type="component" value="Unassembled WGS sequence"/>
</dbReference>
<name>A0A7X6CZ52_9ACTN</name>
<dbReference type="InterPro" id="IPR007814">
    <property type="entry name" value="PaaA_PaaC"/>
</dbReference>
<gene>
    <name evidence="2" type="primary">paaC</name>
    <name evidence="2" type="ORF">HCN56_05665</name>
</gene>
<protein>
    <submittedName>
        <fullName evidence="2">Phenylacetate-CoA oxygenase subunit PaaC</fullName>
    </submittedName>
</protein>
<comment type="caution">
    <text evidence="2">The sequence shown here is derived from an EMBL/GenBank/DDBJ whole genome shotgun (WGS) entry which is preliminary data.</text>
</comment>
<organism evidence="2 3">
    <name type="scientific">Streptomyces lonarensis</name>
    <dbReference type="NCBI Taxonomy" id="700599"/>
    <lineage>
        <taxon>Bacteria</taxon>
        <taxon>Bacillati</taxon>
        <taxon>Actinomycetota</taxon>
        <taxon>Actinomycetes</taxon>
        <taxon>Kitasatosporales</taxon>
        <taxon>Streptomycetaceae</taxon>
        <taxon>Streptomyces</taxon>
    </lineage>
</organism>
<dbReference type="NCBIfam" id="TIGR02158">
    <property type="entry name" value="PA_CoA_Oxy3"/>
    <property type="match status" value="1"/>
</dbReference>
<keyword evidence="3" id="KW-1185">Reference proteome</keyword>
<accession>A0A7X6CZ52</accession>